<dbReference type="InterPro" id="IPR006020">
    <property type="entry name" value="PTB/PI_dom"/>
</dbReference>
<evidence type="ECO:0000313" key="3">
    <source>
        <dbReference type="Proteomes" id="UP000515154"/>
    </source>
</evidence>
<organism evidence="3 4">
    <name type="scientific">Octopus sinensis</name>
    <name type="common">East Asian common octopus</name>
    <dbReference type="NCBI Taxonomy" id="2607531"/>
    <lineage>
        <taxon>Eukaryota</taxon>
        <taxon>Metazoa</taxon>
        <taxon>Spiralia</taxon>
        <taxon>Lophotrochozoa</taxon>
        <taxon>Mollusca</taxon>
        <taxon>Cephalopoda</taxon>
        <taxon>Coleoidea</taxon>
        <taxon>Octopodiformes</taxon>
        <taxon>Octopoda</taxon>
        <taxon>Incirrata</taxon>
        <taxon>Octopodidae</taxon>
        <taxon>Octopus</taxon>
    </lineage>
</organism>
<evidence type="ECO:0000313" key="4">
    <source>
        <dbReference type="RefSeq" id="XP_029635586.1"/>
    </source>
</evidence>
<dbReference type="RefSeq" id="XP_029635586.1">
    <property type="nucleotide sequence ID" value="XM_029779726.2"/>
</dbReference>
<dbReference type="InterPro" id="IPR011993">
    <property type="entry name" value="PH-like_dom_sf"/>
</dbReference>
<dbReference type="Gene3D" id="2.30.29.30">
    <property type="entry name" value="Pleckstrin-homology domain (PH domain)/Phosphotyrosine-binding domain (PTB)"/>
    <property type="match status" value="1"/>
</dbReference>
<dbReference type="KEGG" id="osn:115210936"/>
<dbReference type="Proteomes" id="UP000515154">
    <property type="component" value="Linkage group LG4"/>
</dbReference>
<protein>
    <submittedName>
        <fullName evidence="4">Uncharacterized protein LOC115210936</fullName>
    </submittedName>
</protein>
<evidence type="ECO:0000259" key="2">
    <source>
        <dbReference type="PROSITE" id="PS01179"/>
    </source>
</evidence>
<feature type="compositionally biased region" description="Basic and acidic residues" evidence="1">
    <location>
        <begin position="129"/>
        <end position="143"/>
    </location>
</feature>
<accession>A0A6P7SC68</accession>
<dbReference type="PROSITE" id="PS01179">
    <property type="entry name" value="PID"/>
    <property type="match status" value="1"/>
</dbReference>
<gene>
    <name evidence="4" type="primary">LOC115210936</name>
</gene>
<dbReference type="PANTHER" id="PTHR11232">
    <property type="entry name" value="PHOSPHOTYROSINE INTERACTION DOMAIN-CONTAINING FAMILY MEMBER"/>
    <property type="match status" value="1"/>
</dbReference>
<feature type="domain" description="PID" evidence="2">
    <location>
        <begin position="235"/>
        <end position="308"/>
    </location>
</feature>
<name>A0A6P7SC68_9MOLL</name>
<keyword evidence="3" id="KW-1185">Reference proteome</keyword>
<feature type="region of interest" description="Disordered" evidence="1">
    <location>
        <begin position="129"/>
        <end position="151"/>
    </location>
</feature>
<evidence type="ECO:0000256" key="1">
    <source>
        <dbReference type="SAM" id="MobiDB-lite"/>
    </source>
</evidence>
<dbReference type="AlphaFoldDB" id="A0A6P7SC68"/>
<feature type="compositionally biased region" description="Low complexity" evidence="1">
    <location>
        <begin position="83"/>
        <end position="98"/>
    </location>
</feature>
<sequence>MAVGGSSLDGFSREHRDLMEGIFEEDISVENLVRNSLSDDNKTVDKSVTFTDWTDDVYCEVFTENGSSCQDSDSMASDKFNSDDNNSVTNESESSNKSNDGKSKMISLEGSFKNMGFMMSSVAKKIRAPIDKLRNSKKDEPPPRRRKSSFAELSSVKINKLPQLFVAKYLGKRNCTNLVGARVTKKHVDNMMKTILKKVDSSGDIELPLKYIIVSTKGMHFKEHPLNQVKGVDDLKDCSLESISYCVQDIKYWRVFSYILVKELSSRNYVAECHAFLCDSPVSARKMVVSLAAAFKLQLEKLKKEGLENQQFCVELRTPSELKTSLGDDCDV</sequence>
<proteinExistence type="predicted"/>
<dbReference type="Pfam" id="PF14719">
    <property type="entry name" value="PID_2"/>
    <property type="match status" value="1"/>
</dbReference>
<dbReference type="PANTHER" id="PTHR11232:SF57">
    <property type="entry name" value="RE46159P"/>
    <property type="match status" value="1"/>
</dbReference>
<feature type="region of interest" description="Disordered" evidence="1">
    <location>
        <begin position="67"/>
        <end position="104"/>
    </location>
</feature>
<dbReference type="SUPFAM" id="SSF50729">
    <property type="entry name" value="PH domain-like"/>
    <property type="match status" value="1"/>
</dbReference>
<dbReference type="InterPro" id="IPR051133">
    <property type="entry name" value="Adapter_Engulfment-Domain"/>
</dbReference>
<reference evidence="4" key="1">
    <citation type="submission" date="2025-08" db="UniProtKB">
        <authorList>
            <consortium name="RefSeq"/>
        </authorList>
    </citation>
    <scope>IDENTIFICATION</scope>
</reference>